<dbReference type="Proteomes" id="UP001430172">
    <property type="component" value="Unassembled WGS sequence"/>
</dbReference>
<keyword evidence="3" id="KW-0663">Pyridoxal phosphate</keyword>
<dbReference type="InterPro" id="IPR015421">
    <property type="entry name" value="PyrdxlP-dep_Trfase_major"/>
</dbReference>
<dbReference type="Gene3D" id="3.90.1150.10">
    <property type="entry name" value="Aspartate Aminotransferase, domain 1"/>
    <property type="match status" value="1"/>
</dbReference>
<protein>
    <submittedName>
        <fullName evidence="5">Threonine aldolase family protein</fullName>
    </submittedName>
</protein>
<dbReference type="Gene3D" id="3.40.640.10">
    <property type="entry name" value="Type I PLP-dependent aspartate aminotransferase-like (Major domain)"/>
    <property type="match status" value="1"/>
</dbReference>
<accession>A0ABS2CRL7</accession>
<reference evidence="5" key="1">
    <citation type="submission" date="2021-02" db="EMBL/GenBank/DDBJ databases">
        <title>Phycicoccus sp. MQZ13P-5T, whole genome shotgun sequence.</title>
        <authorList>
            <person name="Tuo L."/>
        </authorList>
    </citation>
    <scope>NUCLEOTIDE SEQUENCE</scope>
    <source>
        <strain evidence="5">MQZ13P-5</strain>
    </source>
</reference>
<dbReference type="InterPro" id="IPR023603">
    <property type="entry name" value="Low_specificity_L-TA-like"/>
</dbReference>
<evidence type="ECO:0000256" key="1">
    <source>
        <dbReference type="ARBA" id="ARBA00001933"/>
    </source>
</evidence>
<comment type="caution">
    <text evidence="5">The sequence shown here is derived from an EMBL/GenBank/DDBJ whole genome shotgun (WGS) entry which is preliminary data.</text>
</comment>
<evidence type="ECO:0000313" key="5">
    <source>
        <dbReference type="EMBL" id="MBM6402458.1"/>
    </source>
</evidence>
<proteinExistence type="inferred from homology"/>
<dbReference type="InterPro" id="IPR015422">
    <property type="entry name" value="PyrdxlP-dep_Trfase_small"/>
</dbReference>
<dbReference type="PANTHER" id="PTHR48097">
    <property type="entry name" value="L-THREONINE ALDOLASE-RELATED"/>
    <property type="match status" value="1"/>
</dbReference>
<dbReference type="NCBIfam" id="NF041359">
    <property type="entry name" value="GntG_guanitoxin"/>
    <property type="match status" value="1"/>
</dbReference>
<comment type="cofactor">
    <cofactor evidence="1">
        <name>pyridoxal 5'-phosphate</name>
        <dbReference type="ChEBI" id="CHEBI:597326"/>
    </cofactor>
</comment>
<dbReference type="RefSeq" id="WP_204132923.1">
    <property type="nucleotide sequence ID" value="NZ_JAFDVD010000026.1"/>
</dbReference>
<evidence type="ECO:0000256" key="2">
    <source>
        <dbReference type="ARBA" id="ARBA00006966"/>
    </source>
</evidence>
<gene>
    <name evidence="5" type="ORF">JQN70_18845</name>
</gene>
<comment type="similarity">
    <text evidence="2">Belongs to the threonine aldolase family.</text>
</comment>
<organism evidence="5 6">
    <name type="scientific">Phycicoccus sonneratiae</name>
    <dbReference type="NCBI Taxonomy" id="2807628"/>
    <lineage>
        <taxon>Bacteria</taxon>
        <taxon>Bacillati</taxon>
        <taxon>Actinomycetota</taxon>
        <taxon>Actinomycetes</taxon>
        <taxon>Micrococcales</taxon>
        <taxon>Intrasporangiaceae</taxon>
        <taxon>Phycicoccus</taxon>
    </lineage>
</organism>
<dbReference type="Pfam" id="PF01212">
    <property type="entry name" value="Beta_elim_lyase"/>
    <property type="match status" value="1"/>
</dbReference>
<sequence length="348" mass="36013">MASFVADLLSDTLTRPTDAMREAMARADVGDDVFGEDPTVAALEERVAALLGHEAALFAPTGSMANQLGLRLHVAPGQEMVADQQAHVVRAELGAAAAFSGITSRTWPSVRGLLDPAGPMSLVTTGVGPYQVETALVVVENTHNFGGGTVQPIEAIREVRSATRPSGVAMHLDGARLWNAHVASGVSLAEYGSQFDTVSVCLSKGLGAPVGSVLVGSAEAMAEARIWRKRYGGGMRQVGILAAAGLHALEHHVERLADDHARARRFADACAEAAPGTVDPATVETNIVVLDVGAAGLTAAQFVDALLGHGVRTYAVGPRAVRLVWHLDVDDAGTDAAVAAAREVLSAS</sequence>
<dbReference type="PIRSF" id="PIRSF017617">
    <property type="entry name" value="Thr_aldolase"/>
    <property type="match status" value="1"/>
</dbReference>
<evidence type="ECO:0000313" key="6">
    <source>
        <dbReference type="Proteomes" id="UP001430172"/>
    </source>
</evidence>
<name>A0ABS2CRL7_9MICO</name>
<keyword evidence="6" id="KW-1185">Reference proteome</keyword>
<dbReference type="SUPFAM" id="SSF53383">
    <property type="entry name" value="PLP-dependent transferases"/>
    <property type="match status" value="1"/>
</dbReference>
<dbReference type="PANTHER" id="PTHR48097:SF9">
    <property type="entry name" value="L-THREONINE ALDOLASE"/>
    <property type="match status" value="1"/>
</dbReference>
<dbReference type="InterPro" id="IPR015424">
    <property type="entry name" value="PyrdxlP-dep_Trfase"/>
</dbReference>
<dbReference type="EMBL" id="JAFDVD010000026">
    <property type="protein sequence ID" value="MBM6402458.1"/>
    <property type="molecule type" value="Genomic_DNA"/>
</dbReference>
<evidence type="ECO:0000259" key="4">
    <source>
        <dbReference type="Pfam" id="PF01212"/>
    </source>
</evidence>
<evidence type="ECO:0000256" key="3">
    <source>
        <dbReference type="ARBA" id="ARBA00022898"/>
    </source>
</evidence>
<feature type="domain" description="Aromatic amino acid beta-eliminating lyase/threonine aldolase" evidence="4">
    <location>
        <begin position="7"/>
        <end position="291"/>
    </location>
</feature>
<dbReference type="InterPro" id="IPR001597">
    <property type="entry name" value="ArAA_b-elim_lyase/Thr_aldolase"/>
</dbReference>